<keyword evidence="1" id="KW-1133">Transmembrane helix</keyword>
<feature type="transmembrane region" description="Helical" evidence="1">
    <location>
        <begin position="5"/>
        <end position="27"/>
    </location>
</feature>
<name>A0ABV9QPR3_9GAMM</name>
<evidence type="ECO:0000313" key="3">
    <source>
        <dbReference type="Proteomes" id="UP001595886"/>
    </source>
</evidence>
<sequence length="178" mass="19481">MKSPILKYGVLAGIVVNVLMFGPIVVFGERPDWIRYGEIVGYSAMVLTMTLAYFAMRHERTRLGGFLSFSRGLGVGVGVTAVASVLFGLATYAFYWIVGDRFPQKLWDHYVAQIQGSGADAASIARQLAEMEQMRPLFFSYAFQAVLMFATLFLIGLAVSLVSAALLRRPAQLARAAA</sequence>
<keyword evidence="1" id="KW-0812">Transmembrane</keyword>
<feature type="transmembrane region" description="Helical" evidence="1">
    <location>
        <begin position="77"/>
        <end position="98"/>
    </location>
</feature>
<dbReference type="InterPro" id="IPR025250">
    <property type="entry name" value="DUF4199"/>
</dbReference>
<reference evidence="3" key="1">
    <citation type="journal article" date="2019" name="Int. J. Syst. Evol. Microbiol.">
        <title>The Global Catalogue of Microorganisms (GCM) 10K type strain sequencing project: providing services to taxonomists for standard genome sequencing and annotation.</title>
        <authorList>
            <consortium name="The Broad Institute Genomics Platform"/>
            <consortium name="The Broad Institute Genome Sequencing Center for Infectious Disease"/>
            <person name="Wu L."/>
            <person name="Ma J."/>
        </authorList>
    </citation>
    <scope>NUCLEOTIDE SEQUENCE [LARGE SCALE GENOMIC DNA]</scope>
    <source>
        <strain evidence="3">CCUG 30340</strain>
    </source>
</reference>
<protein>
    <submittedName>
        <fullName evidence="2">DUF4199 domain-containing protein</fullName>
    </submittedName>
</protein>
<keyword evidence="3" id="KW-1185">Reference proteome</keyword>
<keyword evidence="1" id="KW-0472">Membrane</keyword>
<organism evidence="2 3">
    <name type="scientific">Dokdonella ginsengisoli</name>
    <dbReference type="NCBI Taxonomy" id="363846"/>
    <lineage>
        <taxon>Bacteria</taxon>
        <taxon>Pseudomonadati</taxon>
        <taxon>Pseudomonadota</taxon>
        <taxon>Gammaproteobacteria</taxon>
        <taxon>Lysobacterales</taxon>
        <taxon>Rhodanobacteraceae</taxon>
        <taxon>Dokdonella</taxon>
    </lineage>
</organism>
<feature type="transmembrane region" description="Helical" evidence="1">
    <location>
        <begin position="141"/>
        <end position="167"/>
    </location>
</feature>
<evidence type="ECO:0000256" key="1">
    <source>
        <dbReference type="SAM" id="Phobius"/>
    </source>
</evidence>
<dbReference type="Pfam" id="PF13858">
    <property type="entry name" value="DUF4199"/>
    <property type="match status" value="1"/>
</dbReference>
<gene>
    <name evidence="2" type="ORF">ACFO6Q_01115</name>
</gene>
<proteinExistence type="predicted"/>
<accession>A0ABV9QPR3</accession>
<evidence type="ECO:0000313" key="2">
    <source>
        <dbReference type="EMBL" id="MFC4818901.1"/>
    </source>
</evidence>
<comment type="caution">
    <text evidence="2">The sequence shown here is derived from an EMBL/GenBank/DDBJ whole genome shotgun (WGS) entry which is preliminary data.</text>
</comment>
<dbReference type="EMBL" id="JBHSHD010000002">
    <property type="protein sequence ID" value="MFC4818901.1"/>
    <property type="molecule type" value="Genomic_DNA"/>
</dbReference>
<dbReference type="RefSeq" id="WP_380018637.1">
    <property type="nucleotide sequence ID" value="NZ_JBHSHD010000002.1"/>
</dbReference>
<dbReference type="Proteomes" id="UP001595886">
    <property type="component" value="Unassembled WGS sequence"/>
</dbReference>
<feature type="transmembrane region" description="Helical" evidence="1">
    <location>
        <begin position="39"/>
        <end position="56"/>
    </location>
</feature>